<name>A0A8J5MVH1_HOMAM</name>
<accession>A0A8J5MVH1</accession>
<dbReference type="AlphaFoldDB" id="A0A8J5MVH1"/>
<keyword evidence="1" id="KW-1133">Transmembrane helix</keyword>
<reference evidence="2" key="1">
    <citation type="journal article" date="2021" name="Sci. Adv.">
        <title>The American lobster genome reveals insights on longevity, neural, and immune adaptations.</title>
        <authorList>
            <person name="Polinski J.M."/>
            <person name="Zimin A.V."/>
            <person name="Clark K.F."/>
            <person name="Kohn A.B."/>
            <person name="Sadowski N."/>
            <person name="Timp W."/>
            <person name="Ptitsyn A."/>
            <person name="Khanna P."/>
            <person name="Romanova D.Y."/>
            <person name="Williams P."/>
            <person name="Greenwood S.J."/>
            <person name="Moroz L.L."/>
            <person name="Walt D.R."/>
            <person name="Bodnar A.G."/>
        </authorList>
    </citation>
    <scope>NUCLEOTIDE SEQUENCE</scope>
    <source>
        <strain evidence="2">GMGI-L3</strain>
    </source>
</reference>
<protein>
    <submittedName>
        <fullName evidence="2">Uncharacterized protein</fullName>
    </submittedName>
</protein>
<keyword evidence="3" id="KW-1185">Reference proteome</keyword>
<proteinExistence type="predicted"/>
<keyword evidence="1" id="KW-0472">Membrane</keyword>
<evidence type="ECO:0000313" key="3">
    <source>
        <dbReference type="Proteomes" id="UP000747542"/>
    </source>
</evidence>
<feature type="transmembrane region" description="Helical" evidence="1">
    <location>
        <begin position="164"/>
        <end position="185"/>
    </location>
</feature>
<dbReference type="Proteomes" id="UP000747542">
    <property type="component" value="Unassembled WGS sequence"/>
</dbReference>
<feature type="transmembrane region" description="Helical" evidence="1">
    <location>
        <begin position="218"/>
        <end position="234"/>
    </location>
</feature>
<sequence>METVSLTLNFHSHRAALIQLESRDVEMLTRENIIESVRSTSVAIGRRLRTEAASEDDDAATAEDHRERVKEVNHLPDAIKFDGLIGGRVHDERKEGGGLVAKRRTKFTGDIQCQTQLWLSQTEAVDIESKHVGGKWPTHRDGESDVREASVDQPSLSPSFSATFITFFVTFFITFITFFVIFFIIFVLLSITFFISFSIPSTAFIIFVHLFRQFLHRLRRPIVIVTLIVFVIIVKQCGWTRKQAVNECLSLHSSR</sequence>
<comment type="caution">
    <text evidence="2">The sequence shown here is derived from an EMBL/GenBank/DDBJ whole genome shotgun (WGS) entry which is preliminary data.</text>
</comment>
<dbReference type="EMBL" id="JAHLQT010024829">
    <property type="protein sequence ID" value="KAG7165156.1"/>
    <property type="molecule type" value="Genomic_DNA"/>
</dbReference>
<feature type="transmembrane region" description="Helical" evidence="1">
    <location>
        <begin position="191"/>
        <end position="211"/>
    </location>
</feature>
<organism evidence="2 3">
    <name type="scientific">Homarus americanus</name>
    <name type="common">American lobster</name>
    <dbReference type="NCBI Taxonomy" id="6706"/>
    <lineage>
        <taxon>Eukaryota</taxon>
        <taxon>Metazoa</taxon>
        <taxon>Ecdysozoa</taxon>
        <taxon>Arthropoda</taxon>
        <taxon>Crustacea</taxon>
        <taxon>Multicrustacea</taxon>
        <taxon>Malacostraca</taxon>
        <taxon>Eumalacostraca</taxon>
        <taxon>Eucarida</taxon>
        <taxon>Decapoda</taxon>
        <taxon>Pleocyemata</taxon>
        <taxon>Astacidea</taxon>
        <taxon>Nephropoidea</taxon>
        <taxon>Nephropidae</taxon>
        <taxon>Homarus</taxon>
    </lineage>
</organism>
<evidence type="ECO:0000256" key="1">
    <source>
        <dbReference type="SAM" id="Phobius"/>
    </source>
</evidence>
<keyword evidence="1" id="KW-0812">Transmembrane</keyword>
<gene>
    <name evidence="2" type="ORF">Hamer_G024675</name>
</gene>
<evidence type="ECO:0000313" key="2">
    <source>
        <dbReference type="EMBL" id="KAG7165156.1"/>
    </source>
</evidence>